<keyword evidence="2" id="KW-0472">Membrane</keyword>
<sequence length="217" mass="24092">MKTILARFKPFTSATAHRMTRSLNLNVLTTPVITAVALLCASLANAGGHSGEYFYTTARVVDVTPMYEYHRTYPSHSSHQPHYGNDQRCKIKHVEVHNTHRDSGAVGAIIGGAIGAHIGSSIGDSREATAVGAIAGSVLGGAVGQQQSSSVHYRVGQDCYQRPTHHSQGYEKPYREYRELIGYKVRYRYNGREFSMTTHEHPGRTVRIRVEVQPNRR</sequence>
<evidence type="ECO:0000256" key="2">
    <source>
        <dbReference type="ARBA" id="ARBA00023136"/>
    </source>
</evidence>
<dbReference type="RefSeq" id="WP_147712066.1">
    <property type="nucleotide sequence ID" value="NZ_VKAD01000001.1"/>
</dbReference>
<dbReference type="PANTHER" id="PTHR35603">
    <property type="match status" value="1"/>
</dbReference>
<keyword evidence="5" id="KW-1185">Reference proteome</keyword>
<dbReference type="InterPro" id="IPR039567">
    <property type="entry name" value="Gly-zipper"/>
</dbReference>
<proteinExistence type="predicted"/>
<dbReference type="GO" id="GO:0016020">
    <property type="term" value="C:membrane"/>
    <property type="evidence" value="ECO:0007669"/>
    <property type="project" value="UniProtKB-SubCell"/>
</dbReference>
<dbReference type="AlphaFoldDB" id="A0A5C8Z736"/>
<dbReference type="EMBL" id="VKAD01000001">
    <property type="protein sequence ID" value="TXR53103.1"/>
    <property type="molecule type" value="Genomic_DNA"/>
</dbReference>
<dbReference type="OrthoDB" id="8909257at2"/>
<gene>
    <name evidence="4" type="ORF">FME95_00560</name>
</gene>
<reference evidence="4 5" key="1">
    <citation type="submission" date="2019-07" db="EMBL/GenBank/DDBJ databases">
        <title>Reinekea sp. strain SSH23 genome sequencing and assembly.</title>
        <authorList>
            <person name="Kim I."/>
        </authorList>
    </citation>
    <scope>NUCLEOTIDE SEQUENCE [LARGE SCALE GENOMIC DNA]</scope>
    <source>
        <strain evidence="4 5">SSH23</strain>
    </source>
</reference>
<evidence type="ECO:0000256" key="1">
    <source>
        <dbReference type="ARBA" id="ARBA00004370"/>
    </source>
</evidence>
<comment type="subcellular location">
    <subcellularLocation>
        <location evidence="1">Membrane</location>
    </subcellularLocation>
</comment>
<organism evidence="4 5">
    <name type="scientific">Reinekea thalattae</name>
    <dbReference type="NCBI Taxonomy" id="2593301"/>
    <lineage>
        <taxon>Bacteria</taxon>
        <taxon>Pseudomonadati</taxon>
        <taxon>Pseudomonadota</taxon>
        <taxon>Gammaproteobacteria</taxon>
        <taxon>Oceanospirillales</taxon>
        <taxon>Saccharospirillaceae</taxon>
        <taxon>Reinekea</taxon>
    </lineage>
</organism>
<name>A0A5C8Z736_9GAMM</name>
<dbReference type="PANTHER" id="PTHR35603:SF2">
    <property type="entry name" value="OUTER MEMBRANE LIPOPROTEIN"/>
    <property type="match status" value="1"/>
</dbReference>
<dbReference type="Pfam" id="PF13488">
    <property type="entry name" value="Gly-zipper_Omp"/>
    <property type="match status" value="1"/>
</dbReference>
<evidence type="ECO:0000259" key="3">
    <source>
        <dbReference type="Pfam" id="PF13488"/>
    </source>
</evidence>
<evidence type="ECO:0000313" key="4">
    <source>
        <dbReference type="EMBL" id="TXR53103.1"/>
    </source>
</evidence>
<comment type="caution">
    <text evidence="4">The sequence shown here is derived from an EMBL/GenBank/DDBJ whole genome shotgun (WGS) entry which is preliminary data.</text>
</comment>
<accession>A0A5C8Z736</accession>
<feature type="domain" description="Glycine zipper" evidence="3">
    <location>
        <begin position="106"/>
        <end position="147"/>
    </location>
</feature>
<protein>
    <recommendedName>
        <fullName evidence="3">Glycine zipper domain-containing protein</fullName>
    </recommendedName>
</protein>
<dbReference type="Proteomes" id="UP000321764">
    <property type="component" value="Unassembled WGS sequence"/>
</dbReference>
<evidence type="ECO:0000313" key="5">
    <source>
        <dbReference type="Proteomes" id="UP000321764"/>
    </source>
</evidence>
<dbReference type="InterPro" id="IPR051407">
    <property type="entry name" value="Bact_OM_lipoprot/Surf_antigen"/>
</dbReference>